<evidence type="ECO:0000313" key="4">
    <source>
        <dbReference type="Proteomes" id="UP000257039"/>
    </source>
</evidence>
<proteinExistence type="inferred from homology"/>
<dbReference type="EMBL" id="NDXW01000001">
    <property type="protein sequence ID" value="RDH46858.1"/>
    <property type="molecule type" value="Genomic_DNA"/>
</dbReference>
<name>A0A4P9VT54_9GAMM</name>
<sequence>MKITRLVVHCSDTPNDRDVTAEDIQRWHKERKWAGIGYHKVIRRDGTVENGRPEYWEGAHVKDYNSNSLGVCLIGRDEFTADQFDSLDRVLTRWKDKYPLAEICGHRDLDPHKSCPNFDVGEWWRKKRAL</sequence>
<dbReference type="GO" id="GO:0008745">
    <property type="term" value="F:N-acetylmuramoyl-L-alanine amidase activity"/>
    <property type="evidence" value="ECO:0007669"/>
    <property type="project" value="InterPro"/>
</dbReference>
<evidence type="ECO:0000256" key="1">
    <source>
        <dbReference type="ARBA" id="ARBA00007553"/>
    </source>
</evidence>
<dbReference type="SMART" id="SM00701">
    <property type="entry name" value="PGRP"/>
    <property type="match status" value="1"/>
</dbReference>
<dbReference type="InterPro" id="IPR006619">
    <property type="entry name" value="PGRP_domain_met/bac"/>
</dbReference>
<evidence type="ECO:0000313" key="3">
    <source>
        <dbReference type="EMBL" id="RDH46858.1"/>
    </source>
</evidence>
<protein>
    <submittedName>
        <fullName evidence="3">N-acetylmuramoyl-L-alanine amidase</fullName>
    </submittedName>
</protein>
<dbReference type="RefSeq" id="WP_094789508.1">
    <property type="nucleotide sequence ID" value="NZ_NDXW01000001.1"/>
</dbReference>
<accession>A0A4P9VT54</accession>
<dbReference type="PANTHER" id="PTHR11022:SF41">
    <property type="entry name" value="PEPTIDOGLYCAN-RECOGNITION PROTEIN LC-RELATED"/>
    <property type="match status" value="1"/>
</dbReference>
<reference evidence="3 4" key="1">
    <citation type="submission" date="2017-04" db="EMBL/GenBank/DDBJ databases">
        <title>Draft genome sequence of Zooshikella ganghwensis VG4 isolated from Red Sea sediments.</title>
        <authorList>
            <person name="Rehman Z."/>
            <person name="Alam I."/>
            <person name="Kamau A."/>
            <person name="Bajic V."/>
            <person name="Leiknes T."/>
        </authorList>
    </citation>
    <scope>NUCLEOTIDE SEQUENCE [LARGE SCALE GENOMIC DNA]</scope>
    <source>
        <strain evidence="3 4">VG4</strain>
    </source>
</reference>
<evidence type="ECO:0000259" key="2">
    <source>
        <dbReference type="SMART" id="SM00701"/>
    </source>
</evidence>
<dbReference type="Pfam" id="PF01510">
    <property type="entry name" value="Amidase_2"/>
    <property type="match status" value="1"/>
</dbReference>
<dbReference type="Proteomes" id="UP000257039">
    <property type="component" value="Unassembled WGS sequence"/>
</dbReference>
<comment type="caution">
    <text evidence="3">The sequence shown here is derived from an EMBL/GenBank/DDBJ whole genome shotgun (WGS) entry which is preliminary data.</text>
</comment>
<dbReference type="AlphaFoldDB" id="A0A4P9VT54"/>
<dbReference type="GO" id="GO:0009253">
    <property type="term" value="P:peptidoglycan catabolic process"/>
    <property type="evidence" value="ECO:0007669"/>
    <property type="project" value="InterPro"/>
</dbReference>
<comment type="similarity">
    <text evidence="1">Belongs to the N-acetylmuramoyl-L-alanine amidase 2 family.</text>
</comment>
<keyword evidence="4" id="KW-1185">Reference proteome</keyword>
<dbReference type="InterPro" id="IPR015510">
    <property type="entry name" value="PGRP"/>
</dbReference>
<dbReference type="InterPro" id="IPR002502">
    <property type="entry name" value="Amidase_domain"/>
</dbReference>
<dbReference type="SUPFAM" id="SSF55846">
    <property type="entry name" value="N-acetylmuramoyl-L-alanine amidase-like"/>
    <property type="match status" value="1"/>
</dbReference>
<dbReference type="CDD" id="cd06583">
    <property type="entry name" value="PGRP"/>
    <property type="match status" value="1"/>
</dbReference>
<dbReference type="PANTHER" id="PTHR11022">
    <property type="entry name" value="PEPTIDOGLYCAN RECOGNITION PROTEIN"/>
    <property type="match status" value="1"/>
</dbReference>
<dbReference type="GO" id="GO:0008270">
    <property type="term" value="F:zinc ion binding"/>
    <property type="evidence" value="ECO:0007669"/>
    <property type="project" value="InterPro"/>
</dbReference>
<dbReference type="Gene3D" id="3.40.80.10">
    <property type="entry name" value="Peptidoglycan recognition protein-like"/>
    <property type="match status" value="1"/>
</dbReference>
<organism evidence="3 4">
    <name type="scientific">Zooshikella ganghwensis</name>
    <dbReference type="NCBI Taxonomy" id="202772"/>
    <lineage>
        <taxon>Bacteria</taxon>
        <taxon>Pseudomonadati</taxon>
        <taxon>Pseudomonadota</taxon>
        <taxon>Gammaproteobacteria</taxon>
        <taxon>Oceanospirillales</taxon>
        <taxon>Zooshikellaceae</taxon>
        <taxon>Zooshikella</taxon>
    </lineage>
</organism>
<gene>
    <name evidence="3" type="ORF">B9G39_24775</name>
</gene>
<dbReference type="InterPro" id="IPR036505">
    <property type="entry name" value="Amidase/PGRP_sf"/>
</dbReference>
<feature type="domain" description="Peptidoglycan recognition protein family" evidence="2">
    <location>
        <begin position="1"/>
        <end position="110"/>
    </location>
</feature>